<name>A0A8S5UVN0_9CAUD</name>
<evidence type="ECO:0000313" key="1">
    <source>
        <dbReference type="EMBL" id="DAF98499.1"/>
    </source>
</evidence>
<dbReference type="EMBL" id="BK016148">
    <property type="protein sequence ID" value="DAF98499.1"/>
    <property type="molecule type" value="Genomic_DNA"/>
</dbReference>
<reference evidence="1" key="1">
    <citation type="journal article" date="2021" name="Proc. Natl. Acad. Sci. U.S.A.">
        <title>A Catalog of Tens of Thousands of Viruses from Human Metagenomes Reveals Hidden Associations with Chronic Diseases.</title>
        <authorList>
            <person name="Tisza M.J."/>
            <person name="Buck C.B."/>
        </authorList>
    </citation>
    <scope>NUCLEOTIDE SEQUENCE</scope>
    <source>
        <strain evidence="1">CtJgf18</strain>
    </source>
</reference>
<sequence length="33" mass="3745">MIEQQVQLLLATGTCHNQEIGQNTNLNKVKYKS</sequence>
<proteinExistence type="predicted"/>
<accession>A0A8S5UVN0</accession>
<protein>
    <submittedName>
        <fullName evidence="1">Uncharacterized protein</fullName>
    </submittedName>
</protein>
<organism evidence="1">
    <name type="scientific">Siphoviridae sp. ctJgf18</name>
    <dbReference type="NCBI Taxonomy" id="2825435"/>
    <lineage>
        <taxon>Viruses</taxon>
        <taxon>Duplodnaviria</taxon>
        <taxon>Heunggongvirae</taxon>
        <taxon>Uroviricota</taxon>
        <taxon>Caudoviricetes</taxon>
    </lineage>
</organism>